<organism evidence="2 3">
    <name type="scientific">Actinacidiphila polyblastidii</name>
    <dbReference type="NCBI Taxonomy" id="3110430"/>
    <lineage>
        <taxon>Bacteria</taxon>
        <taxon>Bacillati</taxon>
        <taxon>Actinomycetota</taxon>
        <taxon>Actinomycetes</taxon>
        <taxon>Kitasatosporales</taxon>
        <taxon>Streptomycetaceae</taxon>
        <taxon>Actinacidiphila</taxon>
    </lineage>
</organism>
<reference evidence="2 3" key="1">
    <citation type="submission" date="2023-12" db="EMBL/GenBank/DDBJ databases">
        <title>Streptomyces sp. V4-01.</title>
        <authorList>
            <person name="Somphong A."/>
            <person name="Phongsopitanun W."/>
        </authorList>
    </citation>
    <scope>NUCLEOTIDE SEQUENCE [LARGE SCALE GENOMIC DNA]</scope>
    <source>
        <strain evidence="2 3">V4-01</strain>
    </source>
</reference>
<sequence>MGSRRSPTLYKLVFDDTTDAPGFEITLKSLTIKQRRELNLRARADETEMDVVARTCELLAGQMVSWNREDEDGRPLPMTVESLMDEEPGLIIDISVKWQQAIAGVSGPLESDSPSGEISPVESVLTDIPSESLAS</sequence>
<protein>
    <submittedName>
        <fullName evidence="2">Uncharacterized protein</fullName>
    </submittedName>
</protein>
<feature type="region of interest" description="Disordered" evidence="1">
    <location>
        <begin position="106"/>
        <end position="135"/>
    </location>
</feature>
<gene>
    <name evidence="2" type="ORF">V2S66_31405</name>
</gene>
<dbReference type="EMBL" id="JAZEWV010000046">
    <property type="protein sequence ID" value="MEE4546459.1"/>
    <property type="molecule type" value="Genomic_DNA"/>
</dbReference>
<evidence type="ECO:0000313" key="3">
    <source>
        <dbReference type="Proteomes" id="UP001344658"/>
    </source>
</evidence>
<proteinExistence type="predicted"/>
<dbReference type="RefSeq" id="WP_330800159.1">
    <property type="nucleotide sequence ID" value="NZ_JAZEWV010000046.1"/>
</dbReference>
<evidence type="ECO:0000313" key="2">
    <source>
        <dbReference type="EMBL" id="MEE4546459.1"/>
    </source>
</evidence>
<dbReference type="Proteomes" id="UP001344658">
    <property type="component" value="Unassembled WGS sequence"/>
</dbReference>
<accession>A0ABU7PKV8</accession>
<comment type="caution">
    <text evidence="2">The sequence shown here is derived from an EMBL/GenBank/DDBJ whole genome shotgun (WGS) entry which is preliminary data.</text>
</comment>
<name>A0ABU7PKV8_9ACTN</name>
<keyword evidence="3" id="KW-1185">Reference proteome</keyword>
<evidence type="ECO:0000256" key="1">
    <source>
        <dbReference type="SAM" id="MobiDB-lite"/>
    </source>
</evidence>